<dbReference type="Pfam" id="PF12833">
    <property type="entry name" value="HTH_18"/>
    <property type="match status" value="1"/>
</dbReference>
<dbReference type="PANTHER" id="PTHR47504:SF5">
    <property type="entry name" value="RIGHT ORIGIN-BINDING PROTEIN"/>
    <property type="match status" value="1"/>
</dbReference>
<dbReference type="PANTHER" id="PTHR47504">
    <property type="entry name" value="RIGHT ORIGIN-BINDING PROTEIN"/>
    <property type="match status" value="1"/>
</dbReference>
<evidence type="ECO:0000259" key="2">
    <source>
        <dbReference type="PROSITE" id="PS01124"/>
    </source>
</evidence>
<accession>A0A9D9HEJ6</accession>
<sequence>MEEFAVMNHCPVIRNINEHRTCSNFNADIGTGFRIFDIPPGETIILSTVRDYHLLAFLSGQISFMCGIYGPKTYREGDMVVCPRKFTVSGTAVSETRIVDMSFDKIWSRCDKLHFRHLISRSDDYRFDMTPVRMKDPFPDYYSLLYSGLKSGIGCAHFHLLKHQEIFLYFKMYYSMDELVSLFYPVIQGLSGFKNIIYDHPEIYSVDAMAEAASMSRSSFLRRFKEEFGVNAGEWLKKRLCQNVAYACSNPENTIKDIVDKFNFSSPASFSRFCRLYFDCTPTELMARARTSRPPETFQL</sequence>
<feature type="domain" description="HTH araC/xylS-type" evidence="2">
    <location>
        <begin position="191"/>
        <end position="288"/>
    </location>
</feature>
<dbReference type="SMART" id="SM00342">
    <property type="entry name" value="HTH_ARAC"/>
    <property type="match status" value="1"/>
</dbReference>
<proteinExistence type="predicted"/>
<dbReference type="InterPro" id="IPR050959">
    <property type="entry name" value="MarA-like"/>
</dbReference>
<dbReference type="InterPro" id="IPR018060">
    <property type="entry name" value="HTH_AraC"/>
</dbReference>
<name>A0A9D9HEJ6_9BACT</name>
<gene>
    <name evidence="3" type="ORF">IAC29_04355</name>
</gene>
<keyword evidence="1" id="KW-0238">DNA-binding</keyword>
<dbReference type="GO" id="GO:0043565">
    <property type="term" value="F:sequence-specific DNA binding"/>
    <property type="evidence" value="ECO:0007669"/>
    <property type="project" value="InterPro"/>
</dbReference>
<reference evidence="3" key="2">
    <citation type="journal article" date="2021" name="PeerJ">
        <title>Extensive microbial diversity within the chicken gut microbiome revealed by metagenomics and culture.</title>
        <authorList>
            <person name="Gilroy R."/>
            <person name="Ravi A."/>
            <person name="Getino M."/>
            <person name="Pursley I."/>
            <person name="Horton D.L."/>
            <person name="Alikhan N.F."/>
            <person name="Baker D."/>
            <person name="Gharbi K."/>
            <person name="Hall N."/>
            <person name="Watson M."/>
            <person name="Adriaenssens E.M."/>
            <person name="Foster-Nyarko E."/>
            <person name="Jarju S."/>
            <person name="Secka A."/>
            <person name="Antonio M."/>
            <person name="Oren A."/>
            <person name="Chaudhuri R.R."/>
            <person name="La Ragione R."/>
            <person name="Hildebrand F."/>
            <person name="Pallen M.J."/>
        </authorList>
    </citation>
    <scope>NUCLEOTIDE SEQUENCE</scope>
    <source>
        <strain evidence="3">20514</strain>
    </source>
</reference>
<protein>
    <submittedName>
        <fullName evidence="3">Helix-turn-helix transcriptional regulator</fullName>
    </submittedName>
</protein>
<evidence type="ECO:0000313" key="4">
    <source>
        <dbReference type="Proteomes" id="UP000810252"/>
    </source>
</evidence>
<dbReference type="Proteomes" id="UP000810252">
    <property type="component" value="Unassembled WGS sequence"/>
</dbReference>
<dbReference type="EMBL" id="JADIMQ010000063">
    <property type="protein sequence ID" value="MBO8448486.1"/>
    <property type="molecule type" value="Genomic_DNA"/>
</dbReference>
<dbReference type="AlphaFoldDB" id="A0A9D9HEJ6"/>
<organism evidence="3 4">
    <name type="scientific">Candidatus Cryptobacteroides merdigallinarum</name>
    <dbReference type="NCBI Taxonomy" id="2840770"/>
    <lineage>
        <taxon>Bacteria</taxon>
        <taxon>Pseudomonadati</taxon>
        <taxon>Bacteroidota</taxon>
        <taxon>Bacteroidia</taxon>
        <taxon>Bacteroidales</taxon>
        <taxon>Candidatus Cryptobacteroides</taxon>
    </lineage>
</organism>
<evidence type="ECO:0000256" key="1">
    <source>
        <dbReference type="ARBA" id="ARBA00023125"/>
    </source>
</evidence>
<dbReference type="Gene3D" id="1.10.10.60">
    <property type="entry name" value="Homeodomain-like"/>
    <property type="match status" value="1"/>
</dbReference>
<dbReference type="PROSITE" id="PS01124">
    <property type="entry name" value="HTH_ARAC_FAMILY_2"/>
    <property type="match status" value="1"/>
</dbReference>
<reference evidence="3" key="1">
    <citation type="submission" date="2020-10" db="EMBL/GenBank/DDBJ databases">
        <authorList>
            <person name="Gilroy R."/>
        </authorList>
    </citation>
    <scope>NUCLEOTIDE SEQUENCE</scope>
    <source>
        <strain evidence="3">20514</strain>
    </source>
</reference>
<evidence type="ECO:0000313" key="3">
    <source>
        <dbReference type="EMBL" id="MBO8448486.1"/>
    </source>
</evidence>
<dbReference type="GO" id="GO:0003700">
    <property type="term" value="F:DNA-binding transcription factor activity"/>
    <property type="evidence" value="ECO:0007669"/>
    <property type="project" value="InterPro"/>
</dbReference>
<comment type="caution">
    <text evidence="3">The sequence shown here is derived from an EMBL/GenBank/DDBJ whole genome shotgun (WGS) entry which is preliminary data.</text>
</comment>